<sequence length="475" mass="54124">MTLNHIEKLQQLRSIFFEAFVKIDALSINDIERSVFDRATFLDQINSEILRLGGQMTIDDGSNNNNNNVDEIDDEQAAINMELELAEKAAAEPLVVRRQEIASRFNRDVESLGASSLPVLHRNFEKRNAYTHFLSSNYTPEGYKQLLASDPKQAGAIMKQKALVWKSLGENVKKWWKDEAHKHNMANHLSNTVTKGSMEIRYWQLISCLGRNISMLRRECGVESACFLAASSHEHHKSVQPSNNGYGSVGGIKFMNDMDTDAIKFSPSTMPDSFRVEMINFNRQLDENTGISTENTGSNVVLVDVSASKNGAIHVRRPGANAADANRSTLQSSQHADNYEISCHMLKSYQEAVDKVDPGKTRKRFAAYSERRIHKKVKLVNWPSDIDCKRPSDLTNEDRAIILMLIRTNNESRRIRYEPITEVQPSSQEQEQVQQQTQQLQQQLEQEEQQNLEEEEAAEQRLQALMQELERAKQQ</sequence>
<organism evidence="2 3">
    <name type="scientific">Circinella minor</name>
    <dbReference type="NCBI Taxonomy" id="1195481"/>
    <lineage>
        <taxon>Eukaryota</taxon>
        <taxon>Fungi</taxon>
        <taxon>Fungi incertae sedis</taxon>
        <taxon>Mucoromycota</taxon>
        <taxon>Mucoromycotina</taxon>
        <taxon>Mucoromycetes</taxon>
        <taxon>Mucorales</taxon>
        <taxon>Lichtheimiaceae</taxon>
        <taxon>Circinella</taxon>
    </lineage>
</organism>
<feature type="compositionally biased region" description="Acidic residues" evidence="1">
    <location>
        <begin position="445"/>
        <end position="456"/>
    </location>
</feature>
<evidence type="ECO:0000313" key="2">
    <source>
        <dbReference type="EMBL" id="KAG2212778.1"/>
    </source>
</evidence>
<accession>A0A8H7RLK1</accession>
<dbReference type="OrthoDB" id="2269626at2759"/>
<dbReference type="EMBL" id="JAEPRB010000732">
    <property type="protein sequence ID" value="KAG2212778.1"/>
    <property type="molecule type" value="Genomic_DNA"/>
</dbReference>
<keyword evidence="3" id="KW-1185">Reference proteome</keyword>
<reference evidence="2 3" key="1">
    <citation type="submission" date="2020-12" db="EMBL/GenBank/DDBJ databases">
        <title>Metabolic potential, ecology and presence of endohyphal bacteria is reflected in genomic diversity of Mucoromycotina.</title>
        <authorList>
            <person name="Muszewska A."/>
            <person name="Okrasinska A."/>
            <person name="Steczkiewicz K."/>
            <person name="Drgas O."/>
            <person name="Orlowska M."/>
            <person name="Perlinska-Lenart U."/>
            <person name="Aleksandrzak-Piekarczyk T."/>
            <person name="Szatraj K."/>
            <person name="Zielenkiewicz U."/>
            <person name="Pilsyk S."/>
            <person name="Malc E."/>
            <person name="Mieczkowski P."/>
            <person name="Kruszewska J.S."/>
            <person name="Biernat P."/>
            <person name="Pawlowska J."/>
        </authorList>
    </citation>
    <scope>NUCLEOTIDE SEQUENCE [LARGE SCALE GENOMIC DNA]</scope>
    <source>
        <strain evidence="2 3">CBS 142.35</strain>
    </source>
</reference>
<gene>
    <name evidence="2" type="ORF">INT45_013456</name>
</gene>
<comment type="caution">
    <text evidence="2">The sequence shown here is derived from an EMBL/GenBank/DDBJ whole genome shotgun (WGS) entry which is preliminary data.</text>
</comment>
<protein>
    <submittedName>
        <fullName evidence="2">Uncharacterized protein</fullName>
    </submittedName>
</protein>
<dbReference type="Proteomes" id="UP000646827">
    <property type="component" value="Unassembled WGS sequence"/>
</dbReference>
<evidence type="ECO:0000313" key="3">
    <source>
        <dbReference type="Proteomes" id="UP000646827"/>
    </source>
</evidence>
<name>A0A8H7RLK1_9FUNG</name>
<feature type="region of interest" description="Disordered" evidence="1">
    <location>
        <begin position="422"/>
        <end position="456"/>
    </location>
</feature>
<feature type="compositionally biased region" description="Low complexity" evidence="1">
    <location>
        <begin position="428"/>
        <end position="444"/>
    </location>
</feature>
<dbReference type="AlphaFoldDB" id="A0A8H7RLK1"/>
<evidence type="ECO:0000256" key="1">
    <source>
        <dbReference type="SAM" id="MobiDB-lite"/>
    </source>
</evidence>
<proteinExistence type="predicted"/>